<name>A0ABX0Y3G4_9ACTN</name>
<comment type="caution">
    <text evidence="1">The sequence shown here is derived from an EMBL/GenBank/DDBJ whole genome shotgun (WGS) entry which is preliminary data.</text>
</comment>
<protein>
    <submittedName>
        <fullName evidence="1">Uncharacterized protein</fullName>
    </submittedName>
</protein>
<dbReference type="Proteomes" id="UP000722989">
    <property type="component" value="Unassembled WGS sequence"/>
</dbReference>
<dbReference type="InterPro" id="IPR032710">
    <property type="entry name" value="NTF2-like_dom_sf"/>
</dbReference>
<reference evidence="1 2" key="1">
    <citation type="submission" date="2020-03" db="EMBL/GenBank/DDBJ databases">
        <title>WGS of the type strain of Planosporangium spp.</title>
        <authorList>
            <person name="Thawai C."/>
        </authorList>
    </citation>
    <scope>NUCLEOTIDE SEQUENCE [LARGE SCALE GENOMIC DNA]</scope>
    <source>
        <strain evidence="1 2">TBRC 5610</strain>
    </source>
</reference>
<dbReference type="SUPFAM" id="SSF54427">
    <property type="entry name" value="NTF2-like"/>
    <property type="match status" value="1"/>
</dbReference>
<organism evidence="1 2">
    <name type="scientific">Planosporangium thailandense</name>
    <dbReference type="NCBI Taxonomy" id="765197"/>
    <lineage>
        <taxon>Bacteria</taxon>
        <taxon>Bacillati</taxon>
        <taxon>Actinomycetota</taxon>
        <taxon>Actinomycetes</taxon>
        <taxon>Micromonosporales</taxon>
        <taxon>Micromonosporaceae</taxon>
        <taxon>Planosporangium</taxon>
    </lineage>
</organism>
<evidence type="ECO:0000313" key="2">
    <source>
        <dbReference type="Proteomes" id="UP000722989"/>
    </source>
</evidence>
<accession>A0ABX0Y3G4</accession>
<sequence length="72" mass="8253">MTITGHDDLRTFYTWMMDRYVTTLHIPNIHVADVDTKSVTATGTGQAELERESRLLMAANRYDDAWGESYGR</sequence>
<keyword evidence="2" id="KW-1185">Reference proteome</keyword>
<gene>
    <name evidence="1" type="ORF">HC031_19410</name>
</gene>
<proteinExistence type="predicted"/>
<evidence type="ECO:0000313" key="1">
    <source>
        <dbReference type="EMBL" id="NJC71869.1"/>
    </source>
</evidence>
<dbReference type="EMBL" id="JAATVY010000014">
    <property type="protein sequence ID" value="NJC71869.1"/>
    <property type="molecule type" value="Genomic_DNA"/>
</dbReference>
<dbReference type="RefSeq" id="WP_167926775.1">
    <property type="nucleotide sequence ID" value="NZ_JAATVY010000014.1"/>
</dbReference>